<dbReference type="CDD" id="cd00383">
    <property type="entry name" value="trans_reg_C"/>
    <property type="match status" value="1"/>
</dbReference>
<keyword evidence="2" id="KW-0902">Two-component regulatory system</keyword>
<dbReference type="PANTHER" id="PTHR48111">
    <property type="entry name" value="REGULATOR OF RPOS"/>
    <property type="match status" value="1"/>
</dbReference>
<dbReference type="Gene3D" id="6.10.250.690">
    <property type="match status" value="1"/>
</dbReference>
<keyword evidence="5" id="KW-0804">Transcription</keyword>
<name>A0A2G5RQC5_9BACL</name>
<comment type="caution">
    <text evidence="10">The sequence shown here is derived from an EMBL/GenBank/DDBJ whole genome shotgun (WGS) entry which is preliminary data.</text>
</comment>
<reference evidence="10 11" key="1">
    <citation type="submission" date="2017-10" db="EMBL/GenBank/DDBJ databases">
        <title>Draft genome sequence of Anoxybacillus flavithermus KU2-6-11 from caldera Uzon (Russia:Kamchtka).</title>
        <authorList>
            <person name="Korzhuk A.V."/>
            <person name="Rozanov A.S."/>
            <person name="Bryanskaya A.V."/>
            <person name="Peltek S.E."/>
        </authorList>
    </citation>
    <scope>NUCLEOTIDE SEQUENCE [LARGE SCALE GENOMIC DNA]</scope>
    <source>
        <strain evidence="10 11">KU2-6_11</strain>
    </source>
</reference>
<dbReference type="Pfam" id="PF00486">
    <property type="entry name" value="Trans_reg_C"/>
    <property type="match status" value="1"/>
</dbReference>
<dbReference type="InterPro" id="IPR001867">
    <property type="entry name" value="OmpR/PhoB-type_DNA-bd"/>
</dbReference>
<evidence type="ECO:0000256" key="2">
    <source>
        <dbReference type="ARBA" id="ARBA00023012"/>
    </source>
</evidence>
<dbReference type="PROSITE" id="PS51755">
    <property type="entry name" value="OMPR_PHOB"/>
    <property type="match status" value="1"/>
</dbReference>
<dbReference type="AlphaFoldDB" id="A0A2G5RQC5"/>
<dbReference type="InterPro" id="IPR001789">
    <property type="entry name" value="Sig_transdc_resp-reg_receiver"/>
</dbReference>
<dbReference type="GO" id="GO:0000976">
    <property type="term" value="F:transcription cis-regulatory region binding"/>
    <property type="evidence" value="ECO:0007669"/>
    <property type="project" value="TreeGrafter"/>
</dbReference>
<dbReference type="SMART" id="SM00448">
    <property type="entry name" value="REC"/>
    <property type="match status" value="1"/>
</dbReference>
<dbReference type="GO" id="GO:0005829">
    <property type="term" value="C:cytosol"/>
    <property type="evidence" value="ECO:0007669"/>
    <property type="project" value="TreeGrafter"/>
</dbReference>
<protein>
    <submittedName>
        <fullName evidence="10">DNA-binding response regulator</fullName>
    </submittedName>
</protein>
<dbReference type="SUPFAM" id="SSF46894">
    <property type="entry name" value="C-terminal effector domain of the bipartite response regulators"/>
    <property type="match status" value="1"/>
</dbReference>
<dbReference type="Proteomes" id="UP000230559">
    <property type="component" value="Unassembled WGS sequence"/>
</dbReference>
<evidence type="ECO:0000313" key="11">
    <source>
        <dbReference type="Proteomes" id="UP000230559"/>
    </source>
</evidence>
<evidence type="ECO:0000256" key="1">
    <source>
        <dbReference type="ARBA" id="ARBA00022553"/>
    </source>
</evidence>
<feature type="domain" description="OmpR/PhoB-type" evidence="9">
    <location>
        <begin position="125"/>
        <end position="221"/>
    </location>
</feature>
<dbReference type="GO" id="GO:0000156">
    <property type="term" value="F:phosphorelay response regulator activity"/>
    <property type="evidence" value="ECO:0007669"/>
    <property type="project" value="TreeGrafter"/>
</dbReference>
<dbReference type="GO" id="GO:0006355">
    <property type="term" value="P:regulation of DNA-templated transcription"/>
    <property type="evidence" value="ECO:0007669"/>
    <property type="project" value="InterPro"/>
</dbReference>
<feature type="modified residue" description="4-aspartylphosphate" evidence="6">
    <location>
        <position position="51"/>
    </location>
</feature>
<dbReference type="GO" id="GO:0032993">
    <property type="term" value="C:protein-DNA complex"/>
    <property type="evidence" value="ECO:0007669"/>
    <property type="project" value="TreeGrafter"/>
</dbReference>
<dbReference type="EMBL" id="PEDM01000011">
    <property type="protein sequence ID" value="PIC05004.1"/>
    <property type="molecule type" value="Genomic_DNA"/>
</dbReference>
<dbReference type="InterPro" id="IPR016032">
    <property type="entry name" value="Sig_transdc_resp-reg_C-effctor"/>
</dbReference>
<feature type="domain" description="Response regulatory" evidence="8">
    <location>
        <begin position="2"/>
        <end position="116"/>
    </location>
</feature>
<evidence type="ECO:0000256" key="5">
    <source>
        <dbReference type="ARBA" id="ARBA00023163"/>
    </source>
</evidence>
<dbReference type="Gene3D" id="1.10.10.10">
    <property type="entry name" value="Winged helix-like DNA-binding domain superfamily/Winged helix DNA-binding domain"/>
    <property type="match status" value="1"/>
</dbReference>
<dbReference type="SMART" id="SM00862">
    <property type="entry name" value="Trans_reg_C"/>
    <property type="match status" value="1"/>
</dbReference>
<dbReference type="Pfam" id="PF00072">
    <property type="entry name" value="Response_reg"/>
    <property type="match status" value="1"/>
</dbReference>
<sequence length="226" mass="26402">MYILLAEDDERLGKLIVHMLKKENYVVDWVTNGEDAYFFAKQTTYDLIILDWMMPYQSGIEICRKLRKERFNGAILMLTARDGIEDKVMGLDDGADDYIVKPFEFAELFARIRALSRRAVQPFQTEELSVGNMSLLLHEHAIRKGDKKIPLTAREFQLMELFMRHPNQILRREVMIERVWGLDTEISNNNIDSFIRLLRKKLEDDGTLIQNVRGVGYKFSHGQSNV</sequence>
<accession>A0A2G5RQC5</accession>
<dbReference type="InterPro" id="IPR039420">
    <property type="entry name" value="WalR-like"/>
</dbReference>
<evidence type="ECO:0000259" key="9">
    <source>
        <dbReference type="PROSITE" id="PS51755"/>
    </source>
</evidence>
<evidence type="ECO:0000256" key="7">
    <source>
        <dbReference type="PROSITE-ProRule" id="PRU01091"/>
    </source>
</evidence>
<keyword evidence="4 7" id="KW-0238">DNA-binding</keyword>
<keyword evidence="1 6" id="KW-0597">Phosphoprotein</keyword>
<dbReference type="FunFam" id="3.40.50.2300:FF:000001">
    <property type="entry name" value="DNA-binding response regulator PhoB"/>
    <property type="match status" value="1"/>
</dbReference>
<dbReference type="SUPFAM" id="SSF52172">
    <property type="entry name" value="CheY-like"/>
    <property type="match status" value="1"/>
</dbReference>
<dbReference type="InterPro" id="IPR011006">
    <property type="entry name" value="CheY-like_superfamily"/>
</dbReference>
<gene>
    <name evidence="10" type="ORF">CS060_06980</name>
</gene>
<evidence type="ECO:0000313" key="10">
    <source>
        <dbReference type="EMBL" id="PIC05004.1"/>
    </source>
</evidence>
<dbReference type="Gene3D" id="3.40.50.2300">
    <property type="match status" value="1"/>
</dbReference>
<dbReference type="PROSITE" id="PS50110">
    <property type="entry name" value="RESPONSE_REGULATORY"/>
    <property type="match status" value="1"/>
</dbReference>
<evidence type="ECO:0000259" key="8">
    <source>
        <dbReference type="PROSITE" id="PS50110"/>
    </source>
</evidence>
<proteinExistence type="predicted"/>
<dbReference type="InterPro" id="IPR036388">
    <property type="entry name" value="WH-like_DNA-bd_sf"/>
</dbReference>
<evidence type="ECO:0000256" key="4">
    <source>
        <dbReference type="ARBA" id="ARBA00023125"/>
    </source>
</evidence>
<dbReference type="PANTHER" id="PTHR48111:SF5">
    <property type="entry name" value="RESPONSE REGULATOR RPPA"/>
    <property type="match status" value="1"/>
</dbReference>
<evidence type="ECO:0000256" key="6">
    <source>
        <dbReference type="PROSITE-ProRule" id="PRU00169"/>
    </source>
</evidence>
<organism evidence="10 11">
    <name type="scientific">Anoxybacillus flavithermus</name>
    <dbReference type="NCBI Taxonomy" id="33934"/>
    <lineage>
        <taxon>Bacteria</taxon>
        <taxon>Bacillati</taxon>
        <taxon>Bacillota</taxon>
        <taxon>Bacilli</taxon>
        <taxon>Bacillales</taxon>
        <taxon>Anoxybacillaceae</taxon>
        <taxon>Anoxybacillus</taxon>
    </lineage>
</organism>
<dbReference type="RefSeq" id="WP_035047798.1">
    <property type="nucleotide sequence ID" value="NZ_PEDM01000011.1"/>
</dbReference>
<keyword evidence="3" id="KW-0805">Transcription regulation</keyword>
<evidence type="ECO:0000256" key="3">
    <source>
        <dbReference type="ARBA" id="ARBA00023015"/>
    </source>
</evidence>
<feature type="DNA-binding region" description="OmpR/PhoB-type" evidence="7">
    <location>
        <begin position="125"/>
        <end position="221"/>
    </location>
</feature>